<dbReference type="InterPro" id="IPR021643">
    <property type="entry name" value="Mediator_Med13_N"/>
</dbReference>
<evidence type="ECO:0000259" key="12">
    <source>
        <dbReference type="Pfam" id="PF06333"/>
    </source>
</evidence>
<evidence type="ECO:0000256" key="4">
    <source>
        <dbReference type="ARBA" id="ARBA00022491"/>
    </source>
</evidence>
<dbReference type="RefSeq" id="XP_002173018.1">
    <property type="nucleotide sequence ID" value="XM_002172982.2"/>
</dbReference>
<dbReference type="EMBL" id="KE651168">
    <property type="protein sequence ID" value="EEB06725.1"/>
    <property type="molecule type" value="Genomic_DNA"/>
</dbReference>
<organism evidence="14 16">
    <name type="scientific">Schizosaccharomyces japonicus (strain yFS275 / FY16936)</name>
    <name type="common">Fission yeast</name>
    <dbReference type="NCBI Taxonomy" id="402676"/>
    <lineage>
        <taxon>Eukaryota</taxon>
        <taxon>Fungi</taxon>
        <taxon>Dikarya</taxon>
        <taxon>Ascomycota</taxon>
        <taxon>Taphrinomycotina</taxon>
        <taxon>Schizosaccharomycetes</taxon>
        <taxon>Schizosaccharomycetales</taxon>
        <taxon>Schizosaccharomycetaceae</taxon>
        <taxon>Schizosaccharomyces</taxon>
    </lineage>
</organism>
<evidence type="ECO:0000256" key="2">
    <source>
        <dbReference type="ARBA" id="ARBA00009354"/>
    </source>
</evidence>
<evidence type="ECO:0000259" key="13">
    <source>
        <dbReference type="Pfam" id="PF11597"/>
    </source>
</evidence>
<keyword evidence="5 10" id="KW-0805">Transcription regulation</keyword>
<keyword evidence="7 10" id="KW-0804">Transcription</keyword>
<dbReference type="PANTHER" id="PTHR48249">
    <property type="entry name" value="MEDIATOR OF RNA POLYMERASE II TRANSCRIPTION SUBUNIT 13"/>
    <property type="match status" value="1"/>
</dbReference>
<keyword evidence="8 10" id="KW-0539">Nucleus</keyword>
<dbReference type="HOGENOM" id="CLU_279001_0_0_1"/>
<evidence type="ECO:0000313" key="14">
    <source>
        <dbReference type="EMBL" id="EEB06725.1"/>
    </source>
</evidence>
<dbReference type="JaponicusDB" id="SJAG_01778">
    <property type="gene designation" value="med13"/>
</dbReference>
<feature type="compositionally biased region" description="Polar residues" evidence="11">
    <location>
        <begin position="384"/>
        <end position="400"/>
    </location>
</feature>
<evidence type="ECO:0000256" key="9">
    <source>
        <dbReference type="ARBA" id="ARBA00032008"/>
    </source>
</evidence>
<name>B6JYV7_SCHJY</name>
<evidence type="ECO:0000256" key="1">
    <source>
        <dbReference type="ARBA" id="ARBA00004123"/>
    </source>
</evidence>
<dbReference type="GeneID" id="7048207"/>
<dbReference type="VEuPathDB" id="FungiDB:SJAG_01778"/>
<protein>
    <recommendedName>
        <fullName evidence="3 10">Mediator of RNA polymerase II transcription subunit 13</fullName>
    </recommendedName>
    <alternativeName>
        <fullName evidence="9 10">Mediator complex subunit 13</fullName>
    </alternativeName>
</protein>
<dbReference type="PANTHER" id="PTHR48249:SF3">
    <property type="entry name" value="MEDIATOR OF RNA POLYMERASE II TRANSCRIPTION SUBUNIT 13"/>
    <property type="match status" value="1"/>
</dbReference>
<keyword evidence="6 10" id="KW-0010">Activator</keyword>
<dbReference type="InterPro" id="IPR051139">
    <property type="entry name" value="Mediator_complx_sub13"/>
</dbReference>
<keyword evidence="4 10" id="KW-0678">Repressor</keyword>
<dbReference type="OMA" id="GGKYWCP"/>
<accession>B6JYV7</accession>
<dbReference type="InterPro" id="IPR009401">
    <property type="entry name" value="Med13_C"/>
</dbReference>
<evidence type="ECO:0000313" key="15">
    <source>
        <dbReference type="JaponicusDB" id="SJAG_01778"/>
    </source>
</evidence>
<comment type="subcellular location">
    <subcellularLocation>
        <location evidence="1 10">Nucleus</location>
    </subcellularLocation>
</comment>
<feature type="region of interest" description="Disordered" evidence="11">
    <location>
        <begin position="384"/>
        <end position="422"/>
    </location>
</feature>
<evidence type="ECO:0000256" key="7">
    <source>
        <dbReference type="ARBA" id="ARBA00023163"/>
    </source>
</evidence>
<comment type="function">
    <text evidence="10">Component of the SRB8-11 complex. The SRB8-11 complex is a regulatory module of the Mediator complex which is itself involved in regulation of basal and activated RNA polymerase II-dependent transcription. The SRB8-11 complex may be involved in the transcriptional repression of a subset of genes regulated by Mediator. It may inhibit the association of the Mediator complex with RNA polymerase II to form the holoenzyme complex.</text>
</comment>
<dbReference type="GO" id="GO:0003712">
    <property type="term" value="F:transcription coregulator activity"/>
    <property type="evidence" value="ECO:0007669"/>
    <property type="project" value="InterPro"/>
</dbReference>
<evidence type="ECO:0000256" key="10">
    <source>
        <dbReference type="RuleBase" id="RU364134"/>
    </source>
</evidence>
<dbReference type="GO" id="GO:0006357">
    <property type="term" value="P:regulation of transcription by RNA polymerase II"/>
    <property type="evidence" value="ECO:0007669"/>
    <property type="project" value="InterPro"/>
</dbReference>
<keyword evidence="16" id="KW-1185">Reference proteome</keyword>
<dbReference type="Pfam" id="PF11597">
    <property type="entry name" value="Med13_N"/>
    <property type="match status" value="1"/>
</dbReference>
<dbReference type="STRING" id="402676.B6JYV7"/>
<dbReference type="AlphaFoldDB" id="B6JYV7"/>
<feature type="domain" description="Mediator complex subunit Med13 N-terminal" evidence="13">
    <location>
        <begin position="11"/>
        <end position="263"/>
    </location>
</feature>
<dbReference type="Pfam" id="PF06333">
    <property type="entry name" value="Med13_C"/>
    <property type="match status" value="1"/>
</dbReference>
<evidence type="ECO:0000256" key="3">
    <source>
        <dbReference type="ARBA" id="ARBA00019618"/>
    </source>
</evidence>
<proteinExistence type="inferred from homology"/>
<feature type="compositionally biased region" description="Polar residues" evidence="11">
    <location>
        <begin position="412"/>
        <end position="421"/>
    </location>
</feature>
<evidence type="ECO:0000256" key="5">
    <source>
        <dbReference type="ARBA" id="ARBA00023015"/>
    </source>
</evidence>
<evidence type="ECO:0000256" key="8">
    <source>
        <dbReference type="ARBA" id="ARBA00023242"/>
    </source>
</evidence>
<dbReference type="OrthoDB" id="103819at2759"/>
<comment type="similarity">
    <text evidence="2 10">Belongs to the Mediator complex subunit 13 family.</text>
</comment>
<dbReference type="eggNOG" id="ENOG502QQJC">
    <property type="taxonomic scope" value="Eukaryota"/>
</dbReference>
<dbReference type="Proteomes" id="UP000001744">
    <property type="component" value="Unassembled WGS sequence"/>
</dbReference>
<comment type="subunit">
    <text evidence="10">Component of the SRB8-11 complex, which itself associates with the Mediator complex.</text>
</comment>
<dbReference type="GO" id="GO:0016592">
    <property type="term" value="C:mediator complex"/>
    <property type="evidence" value="ECO:0007669"/>
    <property type="project" value="InterPro"/>
</dbReference>
<evidence type="ECO:0000256" key="6">
    <source>
        <dbReference type="ARBA" id="ARBA00023159"/>
    </source>
</evidence>
<sequence length="1131" mass="130241">MVKDGIALLNYDVIEFPEVVFYKVYVIESPGNDIDLERLLEFESRLKGNKVLNYINDENVYTFFLRQEDQKHYEASIYTPIAGIHETNNGFLKTSHFFFTEKIIDDDADAQLFNHFIFAIHKFLIFEACRSYGFISISDYLIPLRLRHHSENQLWTINGYPLICPSTSVIPNGTFYTFFRSSKYRVYKIGSLNAWKESEQKEVILAPFGIRAFLQSPFAKPNPFVASLIAKCSGLVISPSVRWVRLRSTQSMNEYSWPLDLCFALKSMIAESDSPIDTTGDGDPFLESLEMSHEIQRQINLGKVPDTPSETVPLNVPSNSHVTFKESLENKTEVADTQNFFDLVTEPDITDADFDYFDTPTNADTVTPIAYWQDIIENEDMNHRSTQSKFNVPSGPTGTTRTEHYSGDYGSEKSTSVTSSFPLRETSPGKFSFMSSNYRGEALSPKMKTLNAKYAAGGKYWCPYNEVSSESVIHLDPSVSEQFAEPTFTVPSDSEEEVSCTSCELDMDKTDLESCPTNPDIELKTTERDSYAFLFQAIFTAQQAFSRQLIDQEMEDQKFNINSEIIEQLVTQDLWFSMLPFWKVNQSLPHSESDIANLPYIQTAASRSLHALFRQEKIRYETPCLIRGNELCSRDPGVSHYSYFKRDHLRVMVRLQNEPLSLKDSALKKWTQLLLEPMSGQKEVSVLSINFSNYSEKISYEQFIQDLKFMYELMNFGKMNELKLSKYPDGQVIVDSGLLSEEELESFKSVNIRSFWTQLGSCIATEHPTKNVMILIFFEGEKQGLRLLNVCGAFNILKEEYIRVKKQQKLSGEGDVSFQSFPFSMFQQNNLFMGITSTFFTDFLFNIYDRCFIKTCTQQFRQPAYLLLKPISDEPEFQMLPVHVPSVYLSNQELHVTYATVFQRWVVFVWCDSYGEILDVRTYVKELESLDNVLKKAWNDTLKLITPFQTSWSINVMKIDALGMCEINCWRCIQKKHTELHMSLGYFLIPNSRRADSDTLFRIQALKFEESEAIPDNSFACFYKGPLKQINPLLRDTGYLIITRGIFCLCERRNFIPILEVNLAFSAFPSMDAMHKLFNQYSHMCSRLPRLFVTQSHLPFHVSTTLYYKQLIEMVVSELKETETKSASGFG</sequence>
<evidence type="ECO:0000313" key="16">
    <source>
        <dbReference type="Proteomes" id="UP000001744"/>
    </source>
</evidence>
<gene>
    <name evidence="15" type="primary">med13</name>
    <name evidence="14" type="ORF">SJAG_01778</name>
</gene>
<reference evidence="14 16" key="1">
    <citation type="journal article" date="2011" name="Science">
        <title>Comparative functional genomics of the fission yeasts.</title>
        <authorList>
            <person name="Rhind N."/>
            <person name="Chen Z."/>
            <person name="Yassour M."/>
            <person name="Thompson D.A."/>
            <person name="Haas B.J."/>
            <person name="Habib N."/>
            <person name="Wapinski I."/>
            <person name="Roy S."/>
            <person name="Lin M.F."/>
            <person name="Heiman D.I."/>
            <person name="Young S.K."/>
            <person name="Furuya K."/>
            <person name="Guo Y."/>
            <person name="Pidoux A."/>
            <person name="Chen H.M."/>
            <person name="Robbertse B."/>
            <person name="Goldberg J.M."/>
            <person name="Aoki K."/>
            <person name="Bayne E.H."/>
            <person name="Berlin A.M."/>
            <person name="Desjardins C.A."/>
            <person name="Dobbs E."/>
            <person name="Dukaj L."/>
            <person name="Fan L."/>
            <person name="FitzGerald M.G."/>
            <person name="French C."/>
            <person name="Gujja S."/>
            <person name="Hansen K."/>
            <person name="Keifenheim D."/>
            <person name="Levin J.Z."/>
            <person name="Mosher R.A."/>
            <person name="Mueller C.A."/>
            <person name="Pfiffner J."/>
            <person name="Priest M."/>
            <person name="Russ C."/>
            <person name="Smialowska A."/>
            <person name="Swoboda P."/>
            <person name="Sykes S.M."/>
            <person name="Vaughn M."/>
            <person name="Vengrova S."/>
            <person name="Yoder R."/>
            <person name="Zeng Q."/>
            <person name="Allshire R."/>
            <person name="Baulcombe D."/>
            <person name="Birren B.W."/>
            <person name="Brown W."/>
            <person name="Ekwall K."/>
            <person name="Kellis M."/>
            <person name="Leatherwood J."/>
            <person name="Levin H."/>
            <person name="Margalit H."/>
            <person name="Martienssen R."/>
            <person name="Nieduszynski C.A."/>
            <person name="Spatafora J.W."/>
            <person name="Friedman N."/>
            <person name="Dalgaard J.Z."/>
            <person name="Baumann P."/>
            <person name="Niki H."/>
            <person name="Regev A."/>
            <person name="Nusbaum C."/>
        </authorList>
    </citation>
    <scope>NUCLEOTIDE SEQUENCE [LARGE SCALE GENOMIC DNA]</scope>
    <source>
        <strain evidence="16">yFS275 / FY16936</strain>
    </source>
</reference>
<feature type="domain" description="Mediator complex subunit Med13 C-terminal" evidence="12">
    <location>
        <begin position="862"/>
        <end position="981"/>
    </location>
</feature>
<evidence type="ECO:0000256" key="11">
    <source>
        <dbReference type="SAM" id="MobiDB-lite"/>
    </source>
</evidence>